<evidence type="ECO:0000256" key="1">
    <source>
        <dbReference type="SAM" id="MobiDB-lite"/>
    </source>
</evidence>
<evidence type="ECO:0008006" key="4">
    <source>
        <dbReference type="Google" id="ProtNLM"/>
    </source>
</evidence>
<protein>
    <recommendedName>
        <fullName evidence="4">PQQ-binding-like beta-propeller repeat protein</fullName>
    </recommendedName>
</protein>
<dbReference type="RefSeq" id="WP_247995486.1">
    <property type="nucleotide sequence ID" value="NZ_CP096021.1"/>
</dbReference>
<dbReference type="Proteomes" id="UP000831768">
    <property type="component" value="Plasmid unnamed2"/>
</dbReference>
<accession>A0A8U0A6V0</accession>
<dbReference type="SUPFAM" id="SSF50998">
    <property type="entry name" value="Quinoprotein alcohol dehydrogenase-like"/>
    <property type="match status" value="1"/>
</dbReference>
<evidence type="ECO:0000313" key="3">
    <source>
        <dbReference type="Proteomes" id="UP000831768"/>
    </source>
</evidence>
<name>A0A8U0A6V0_9EURY</name>
<dbReference type="InterPro" id="IPR011047">
    <property type="entry name" value="Quinoprotein_ADH-like_sf"/>
</dbReference>
<dbReference type="KEGG" id="haad:MW046_15695"/>
<feature type="compositionally biased region" description="Basic and acidic residues" evidence="1">
    <location>
        <begin position="50"/>
        <end position="59"/>
    </location>
</feature>
<keyword evidence="2" id="KW-0614">Plasmid</keyword>
<geneLocation type="plasmid" evidence="2 3">
    <name>unnamed2</name>
</geneLocation>
<proteinExistence type="predicted"/>
<dbReference type="EMBL" id="CP096021">
    <property type="protein sequence ID" value="UPM44832.1"/>
    <property type="molecule type" value="Genomic_DNA"/>
</dbReference>
<dbReference type="Gene3D" id="2.130.10.10">
    <property type="entry name" value="YVTN repeat-like/Quinoprotein amine dehydrogenase"/>
    <property type="match status" value="1"/>
</dbReference>
<dbReference type="InterPro" id="IPR015943">
    <property type="entry name" value="WD40/YVTN_repeat-like_dom_sf"/>
</dbReference>
<reference evidence="2" key="1">
    <citation type="submission" date="2022-04" db="EMBL/GenBank/DDBJ databases">
        <title>Halocatena sp. nov., isolated from a salt lake.</title>
        <authorList>
            <person name="Cui H.-L."/>
        </authorList>
    </citation>
    <scope>NUCLEOTIDE SEQUENCE</scope>
    <source>
        <strain evidence="2">AD-1</strain>
        <plasmid evidence="2">unnamed2</plasmid>
    </source>
</reference>
<feature type="region of interest" description="Disordered" evidence="1">
    <location>
        <begin position="45"/>
        <end position="69"/>
    </location>
</feature>
<dbReference type="GeneID" id="71929520"/>
<gene>
    <name evidence="2" type="ORF">MW046_15695</name>
</gene>
<organism evidence="2 3">
    <name type="scientific">Halocatena salina</name>
    <dbReference type="NCBI Taxonomy" id="2934340"/>
    <lineage>
        <taxon>Archaea</taxon>
        <taxon>Methanobacteriati</taxon>
        <taxon>Methanobacteriota</taxon>
        <taxon>Stenosarchaea group</taxon>
        <taxon>Halobacteria</taxon>
        <taxon>Halobacteriales</taxon>
        <taxon>Natronomonadaceae</taxon>
        <taxon>Halocatena</taxon>
    </lineage>
</organism>
<sequence>MALDLRSGLERWKTSTATGVLPYAYADGFIVGLAGDSDPSPLAAINVPTGEKEWTRPTDDGDTTLMDDV</sequence>
<keyword evidence="3" id="KW-1185">Reference proteome</keyword>
<dbReference type="AlphaFoldDB" id="A0A8U0A6V0"/>
<evidence type="ECO:0000313" key="2">
    <source>
        <dbReference type="EMBL" id="UPM44832.1"/>
    </source>
</evidence>
<feature type="compositionally biased region" description="Acidic residues" evidence="1">
    <location>
        <begin position="60"/>
        <end position="69"/>
    </location>
</feature>